<protein>
    <submittedName>
        <fullName evidence="10">Putative tachykinin-like peptides receptor 99D</fullName>
    </submittedName>
</protein>
<organism evidence="10 11">
    <name type="scientific">Stichopus japonicus</name>
    <name type="common">Sea cucumber</name>
    <dbReference type="NCBI Taxonomy" id="307972"/>
    <lineage>
        <taxon>Eukaryota</taxon>
        <taxon>Metazoa</taxon>
        <taxon>Echinodermata</taxon>
        <taxon>Eleutherozoa</taxon>
        <taxon>Echinozoa</taxon>
        <taxon>Holothuroidea</taxon>
        <taxon>Aspidochirotacea</taxon>
        <taxon>Aspidochirotida</taxon>
        <taxon>Stichopodidae</taxon>
        <taxon>Apostichopus</taxon>
    </lineage>
</organism>
<feature type="domain" description="G-protein coupled receptors family 1 profile" evidence="9">
    <location>
        <begin position="1"/>
        <end position="129"/>
    </location>
</feature>
<reference evidence="10 11" key="1">
    <citation type="journal article" date="2017" name="PLoS Biol.">
        <title>The sea cucumber genome provides insights into morphological evolution and visceral regeneration.</title>
        <authorList>
            <person name="Zhang X."/>
            <person name="Sun L."/>
            <person name="Yuan J."/>
            <person name="Sun Y."/>
            <person name="Gao Y."/>
            <person name="Zhang L."/>
            <person name="Li S."/>
            <person name="Dai H."/>
            <person name="Hamel J.F."/>
            <person name="Liu C."/>
            <person name="Yu Y."/>
            <person name="Liu S."/>
            <person name="Lin W."/>
            <person name="Guo K."/>
            <person name="Jin S."/>
            <person name="Xu P."/>
            <person name="Storey K.B."/>
            <person name="Huan P."/>
            <person name="Zhang T."/>
            <person name="Zhou Y."/>
            <person name="Zhang J."/>
            <person name="Lin C."/>
            <person name="Li X."/>
            <person name="Xing L."/>
            <person name="Huo D."/>
            <person name="Sun M."/>
            <person name="Wang L."/>
            <person name="Mercier A."/>
            <person name="Li F."/>
            <person name="Yang H."/>
            <person name="Xiang J."/>
        </authorList>
    </citation>
    <scope>NUCLEOTIDE SEQUENCE [LARGE SCALE GENOMIC DNA]</scope>
    <source>
        <strain evidence="10">Shaxun</strain>
        <tissue evidence="10">Muscle</tissue>
    </source>
</reference>
<evidence type="ECO:0000256" key="2">
    <source>
        <dbReference type="ARBA" id="ARBA00022692"/>
    </source>
</evidence>
<proteinExistence type="predicted"/>
<dbReference type="PANTHER" id="PTHR45695">
    <property type="entry name" value="LEUCOKININ RECEPTOR-RELATED"/>
    <property type="match status" value="1"/>
</dbReference>
<comment type="caution">
    <text evidence="10">The sequence shown here is derived from an EMBL/GenBank/DDBJ whole genome shotgun (WGS) entry which is preliminary data.</text>
</comment>
<evidence type="ECO:0000313" key="10">
    <source>
        <dbReference type="EMBL" id="PIK33830.1"/>
    </source>
</evidence>
<dbReference type="GO" id="GO:0004930">
    <property type="term" value="F:G protein-coupled receptor activity"/>
    <property type="evidence" value="ECO:0007669"/>
    <property type="project" value="UniProtKB-KW"/>
</dbReference>
<dbReference type="EMBL" id="MRZV01002390">
    <property type="protein sequence ID" value="PIK33830.1"/>
    <property type="molecule type" value="Genomic_DNA"/>
</dbReference>
<dbReference type="Gene3D" id="1.20.1070.10">
    <property type="entry name" value="Rhodopsin 7-helix transmembrane proteins"/>
    <property type="match status" value="1"/>
</dbReference>
<dbReference type="Pfam" id="PF00001">
    <property type="entry name" value="7tm_1"/>
    <property type="match status" value="1"/>
</dbReference>
<evidence type="ECO:0000256" key="5">
    <source>
        <dbReference type="ARBA" id="ARBA00023136"/>
    </source>
</evidence>
<keyword evidence="4" id="KW-0297">G-protein coupled receptor</keyword>
<dbReference type="PROSITE" id="PS50262">
    <property type="entry name" value="G_PROTEIN_RECEP_F1_2"/>
    <property type="match status" value="1"/>
</dbReference>
<dbReference type="InterPro" id="IPR017452">
    <property type="entry name" value="GPCR_Rhodpsn_7TM"/>
</dbReference>
<gene>
    <name evidence="10" type="ORF">BSL78_29348</name>
</gene>
<dbReference type="PANTHER" id="PTHR45695:SF28">
    <property type="entry name" value="G-PROTEIN COUPLED RECEPTORS FAMILY 1 PROFILE DOMAIN-CONTAINING PROTEIN"/>
    <property type="match status" value="1"/>
</dbReference>
<keyword evidence="7" id="KW-0807">Transducer</keyword>
<evidence type="ECO:0000256" key="4">
    <source>
        <dbReference type="ARBA" id="ARBA00023040"/>
    </source>
</evidence>
<dbReference type="SUPFAM" id="SSF81321">
    <property type="entry name" value="Family A G protein-coupled receptor-like"/>
    <property type="match status" value="1"/>
</dbReference>
<keyword evidence="3 8" id="KW-1133">Transmembrane helix</keyword>
<dbReference type="STRING" id="307972.A0A2G8JDL1"/>
<evidence type="ECO:0000256" key="7">
    <source>
        <dbReference type="ARBA" id="ARBA00023224"/>
    </source>
</evidence>
<keyword evidence="6 10" id="KW-0675">Receptor</keyword>
<keyword evidence="5 8" id="KW-0472">Membrane</keyword>
<comment type="subcellular location">
    <subcellularLocation>
        <location evidence="1">Membrane</location>
        <topology evidence="1">Multi-pass membrane protein</topology>
    </subcellularLocation>
</comment>
<dbReference type="Proteomes" id="UP000230750">
    <property type="component" value="Unassembled WGS sequence"/>
</dbReference>
<keyword evidence="11" id="KW-1185">Reference proteome</keyword>
<dbReference type="AlphaFoldDB" id="A0A2G8JDL1"/>
<name>A0A2G8JDL1_STIJA</name>
<feature type="transmembrane region" description="Helical" evidence="8">
    <location>
        <begin position="6"/>
        <end position="29"/>
    </location>
</feature>
<keyword evidence="2 8" id="KW-0812">Transmembrane</keyword>
<evidence type="ECO:0000256" key="6">
    <source>
        <dbReference type="ARBA" id="ARBA00023170"/>
    </source>
</evidence>
<feature type="transmembrane region" description="Helical" evidence="8">
    <location>
        <begin position="85"/>
        <end position="109"/>
    </location>
</feature>
<dbReference type="OrthoDB" id="5975505at2759"/>
<dbReference type="PRINTS" id="PR00237">
    <property type="entry name" value="GPCRRHODOPSN"/>
</dbReference>
<evidence type="ECO:0000313" key="11">
    <source>
        <dbReference type="Proteomes" id="UP000230750"/>
    </source>
</evidence>
<evidence type="ECO:0000256" key="1">
    <source>
        <dbReference type="ARBA" id="ARBA00004141"/>
    </source>
</evidence>
<evidence type="ECO:0000256" key="3">
    <source>
        <dbReference type="ARBA" id="ARBA00022989"/>
    </source>
</evidence>
<feature type="transmembrane region" description="Helical" evidence="8">
    <location>
        <begin position="41"/>
        <end position="65"/>
    </location>
</feature>
<sequence>MRTTTYYYLLNLAIADITIAVFNEWLWLWQSLTNNWIFGSFMCKICSFVQGVSVQVSILTLTVVAGDRCFAIVYPLQSRVVKSSGALVIFAIFLVWAVAIGLNIPLIFLSKYISHVWPGDGVLQVWACM</sequence>
<accession>A0A2G8JDL1</accession>
<dbReference type="GO" id="GO:0005886">
    <property type="term" value="C:plasma membrane"/>
    <property type="evidence" value="ECO:0007669"/>
    <property type="project" value="TreeGrafter"/>
</dbReference>
<evidence type="ECO:0000256" key="8">
    <source>
        <dbReference type="SAM" id="Phobius"/>
    </source>
</evidence>
<dbReference type="InterPro" id="IPR000276">
    <property type="entry name" value="GPCR_Rhodpsn"/>
</dbReference>
<evidence type="ECO:0000259" key="9">
    <source>
        <dbReference type="PROSITE" id="PS50262"/>
    </source>
</evidence>